<feature type="transmembrane region" description="Helical" evidence="9">
    <location>
        <begin position="258"/>
        <end position="279"/>
    </location>
</feature>
<evidence type="ECO:0000313" key="11">
    <source>
        <dbReference type="EMBL" id="RDY28451.1"/>
    </source>
</evidence>
<feature type="transmembrane region" description="Helical" evidence="9">
    <location>
        <begin position="228"/>
        <end position="251"/>
    </location>
</feature>
<dbReference type="OrthoDB" id="9807115at2"/>
<evidence type="ECO:0000313" key="13">
    <source>
        <dbReference type="Proteomes" id="UP000247523"/>
    </source>
</evidence>
<keyword evidence="2" id="KW-0813">Transport</keyword>
<keyword evidence="5" id="KW-0029">Amino-acid transport</keyword>
<organism evidence="10 13">
    <name type="scientific">Lachnotalea glycerini</name>
    <dbReference type="NCBI Taxonomy" id="1763509"/>
    <lineage>
        <taxon>Bacteria</taxon>
        <taxon>Bacillati</taxon>
        <taxon>Bacillota</taxon>
        <taxon>Clostridia</taxon>
        <taxon>Lachnospirales</taxon>
        <taxon>Lachnospiraceae</taxon>
        <taxon>Lachnotalea</taxon>
    </lineage>
</organism>
<feature type="transmembrane region" description="Helical" evidence="9">
    <location>
        <begin position="12"/>
        <end position="35"/>
    </location>
</feature>
<dbReference type="CDD" id="cd06582">
    <property type="entry name" value="TM_PBP1_LivH_like"/>
    <property type="match status" value="1"/>
</dbReference>
<dbReference type="GO" id="GO:0006865">
    <property type="term" value="P:amino acid transport"/>
    <property type="evidence" value="ECO:0007669"/>
    <property type="project" value="UniProtKB-KW"/>
</dbReference>
<evidence type="ECO:0000256" key="5">
    <source>
        <dbReference type="ARBA" id="ARBA00022970"/>
    </source>
</evidence>
<keyword evidence="12" id="KW-1185">Reference proteome</keyword>
<evidence type="ECO:0000256" key="3">
    <source>
        <dbReference type="ARBA" id="ARBA00022475"/>
    </source>
</evidence>
<feature type="transmembrane region" description="Helical" evidence="9">
    <location>
        <begin position="136"/>
        <end position="161"/>
    </location>
</feature>
<dbReference type="Pfam" id="PF02653">
    <property type="entry name" value="BPD_transp_2"/>
    <property type="match status" value="1"/>
</dbReference>
<comment type="subcellular location">
    <subcellularLocation>
        <location evidence="1">Cell membrane</location>
        <topology evidence="1">Multi-pass membrane protein</topology>
    </subcellularLocation>
</comment>
<dbReference type="GO" id="GO:0022857">
    <property type="term" value="F:transmembrane transporter activity"/>
    <property type="evidence" value="ECO:0007669"/>
    <property type="project" value="InterPro"/>
</dbReference>
<dbReference type="PANTHER" id="PTHR11795:SF445">
    <property type="entry name" value="AMINO ACID ABC TRANSPORTER PERMEASE PROTEIN"/>
    <property type="match status" value="1"/>
</dbReference>
<evidence type="ECO:0000256" key="9">
    <source>
        <dbReference type="SAM" id="Phobius"/>
    </source>
</evidence>
<keyword evidence="3" id="KW-1003">Cell membrane</keyword>
<comment type="caution">
    <text evidence="10">The sequence shown here is derived from an EMBL/GenBank/DDBJ whole genome shotgun (WGS) entry which is preliminary data.</text>
</comment>
<protein>
    <submittedName>
        <fullName evidence="10">Amino acid/amide ABC transporter membrane protein 1 (HAAT family)</fullName>
    </submittedName>
    <submittedName>
        <fullName evidence="11">Branched-chain amino acid ABC transporter permease</fullName>
    </submittedName>
</protein>
<dbReference type="Proteomes" id="UP000216411">
    <property type="component" value="Unassembled WGS sequence"/>
</dbReference>
<dbReference type="RefSeq" id="WP_094377115.1">
    <property type="nucleotide sequence ID" value="NZ_NOKA02000086.1"/>
</dbReference>
<dbReference type="PANTHER" id="PTHR11795">
    <property type="entry name" value="BRANCHED-CHAIN AMINO ACID TRANSPORT SYSTEM PERMEASE PROTEIN LIVH"/>
    <property type="match status" value="1"/>
</dbReference>
<dbReference type="EMBL" id="NOKA02000086">
    <property type="protein sequence ID" value="RDY28451.1"/>
    <property type="molecule type" value="Genomic_DNA"/>
</dbReference>
<evidence type="ECO:0000256" key="6">
    <source>
        <dbReference type="ARBA" id="ARBA00022989"/>
    </source>
</evidence>
<accession>A0A255IHI9</accession>
<reference evidence="10 13" key="2">
    <citation type="submission" date="2018-05" db="EMBL/GenBank/DDBJ databases">
        <title>Genomic Encyclopedia of Type Strains, Phase IV (KMG-IV): sequencing the most valuable type-strain genomes for metagenomic binning, comparative biology and taxonomic classification.</title>
        <authorList>
            <person name="Goeker M."/>
        </authorList>
    </citation>
    <scope>NUCLEOTIDE SEQUENCE [LARGE SCALE GENOMIC DNA]</scope>
    <source>
        <strain evidence="10 13">DSM 28816</strain>
    </source>
</reference>
<evidence type="ECO:0000313" key="10">
    <source>
        <dbReference type="EMBL" id="PXV91621.1"/>
    </source>
</evidence>
<sequence length="288" mass="30965">MSTFLQAGANGLMVGGIYALIGVSLTLIFGVMKIINFCQGELLMLGMYTSFVLYDQFGLDPFLAIPIVAIFMFIFGALLQFTLITRSLKDEDDDTNVLFLTVGLGILFQNLALLYFKSDYRTASSIFSDKIVSLGVITVSLPKLVSFILLIIVTALMFLLLKYTNIGKQIRATSQNKIGAEVSGIKTKSIYAATYGLGAAIAGITGACLMSFYYVFPSVGEIYGTRSFIVVTMGGLGSVVGALVSGIVLGLMETIGAVVVGSSFKDTIVFLTFICILVVKQRLKTKRG</sequence>
<dbReference type="EMBL" id="QICS01000003">
    <property type="protein sequence ID" value="PXV91621.1"/>
    <property type="molecule type" value="Genomic_DNA"/>
</dbReference>
<feature type="transmembrane region" description="Helical" evidence="9">
    <location>
        <begin position="65"/>
        <end position="85"/>
    </location>
</feature>
<evidence type="ECO:0000256" key="2">
    <source>
        <dbReference type="ARBA" id="ARBA00022448"/>
    </source>
</evidence>
<feature type="transmembrane region" description="Helical" evidence="9">
    <location>
        <begin position="195"/>
        <end position="216"/>
    </location>
</feature>
<dbReference type="InterPro" id="IPR052157">
    <property type="entry name" value="BCAA_transport_permease"/>
</dbReference>
<evidence type="ECO:0000256" key="8">
    <source>
        <dbReference type="ARBA" id="ARBA00037998"/>
    </source>
</evidence>
<dbReference type="Proteomes" id="UP000247523">
    <property type="component" value="Unassembled WGS sequence"/>
</dbReference>
<dbReference type="AlphaFoldDB" id="A0A255IHI9"/>
<evidence type="ECO:0000256" key="1">
    <source>
        <dbReference type="ARBA" id="ARBA00004651"/>
    </source>
</evidence>
<reference evidence="11" key="3">
    <citation type="submission" date="2018-07" db="EMBL/GenBank/DDBJ databases">
        <authorList>
            <person name="Quirk P.G."/>
            <person name="Krulwich T.A."/>
        </authorList>
    </citation>
    <scope>NUCLEOTIDE SEQUENCE</scope>
    <source>
        <strain evidence="11">CCRI-19302</strain>
    </source>
</reference>
<dbReference type="InterPro" id="IPR001851">
    <property type="entry name" value="ABC_transp_permease"/>
</dbReference>
<feature type="transmembrane region" description="Helical" evidence="9">
    <location>
        <begin position="97"/>
        <end position="116"/>
    </location>
</feature>
<keyword evidence="7 9" id="KW-0472">Membrane</keyword>
<gene>
    <name evidence="10" type="ORF">C8E03_103179</name>
    <name evidence="11" type="ORF">CG710_019705</name>
</gene>
<evidence type="ECO:0000313" key="12">
    <source>
        <dbReference type="Proteomes" id="UP000216411"/>
    </source>
</evidence>
<keyword evidence="4 9" id="KW-0812">Transmembrane</keyword>
<name>A0A255IHI9_9FIRM</name>
<dbReference type="GO" id="GO:0005886">
    <property type="term" value="C:plasma membrane"/>
    <property type="evidence" value="ECO:0007669"/>
    <property type="project" value="UniProtKB-SubCell"/>
</dbReference>
<evidence type="ECO:0000256" key="4">
    <source>
        <dbReference type="ARBA" id="ARBA00022692"/>
    </source>
</evidence>
<keyword evidence="6 9" id="KW-1133">Transmembrane helix</keyword>
<proteinExistence type="inferred from homology"/>
<comment type="similarity">
    <text evidence="8">Belongs to the binding-protein-dependent transport system permease family. LivHM subfamily.</text>
</comment>
<evidence type="ECO:0000256" key="7">
    <source>
        <dbReference type="ARBA" id="ARBA00023136"/>
    </source>
</evidence>
<reference evidence="11 12" key="1">
    <citation type="journal article" date="2017" name="Genome Announc.">
        <title>Draft Genome Sequence of a Sporulating and Motile Strain of Lachnotalea glycerini Isolated from Water in Quebec City, Canada.</title>
        <authorList>
            <person name="Maheux A.F."/>
            <person name="Boudreau D.K."/>
            <person name="Berube E."/>
            <person name="Boissinot M."/>
            <person name="Raymond F."/>
            <person name="Brodeur S."/>
            <person name="Corbeil J."/>
            <person name="Isabel S."/>
            <person name="Omar R.F."/>
            <person name="Bergeron M.G."/>
        </authorList>
    </citation>
    <scope>NUCLEOTIDE SEQUENCE [LARGE SCALE GENOMIC DNA]</scope>
    <source>
        <strain evidence="11 12">CCRI-19302</strain>
    </source>
</reference>